<organism evidence="1 2">
    <name type="scientific">Sphingobium jiangsuense</name>
    <dbReference type="NCBI Taxonomy" id="870476"/>
    <lineage>
        <taxon>Bacteria</taxon>
        <taxon>Pseudomonadati</taxon>
        <taxon>Pseudomonadota</taxon>
        <taxon>Alphaproteobacteria</taxon>
        <taxon>Sphingomonadales</taxon>
        <taxon>Sphingomonadaceae</taxon>
        <taxon>Sphingobium</taxon>
    </lineage>
</organism>
<dbReference type="AlphaFoldDB" id="A0A7W6FS72"/>
<name>A0A7W6FS72_9SPHN</name>
<sequence>MARAKLHFDDALCEEAANPDAVVAYHHCDGVGRELIWLLHEVGNDALGRDLAIYLGPMMREMFAGMATPTVKQHRQSWVQLGSVLAECGRSTDGLRTISAADIDACDNRGQYSRFRCLIHGLRAIDAQHPDLLRADARRRLNFVSRYSNRLVSPREPLTPFVARVLKEAADERVVAARDRIFAGRERVAALRSAPSPTRFEQAILRLADGDRPTKAQYDLFKWRRISTTTVTDLRVMTLADAVYFVIALALRIEMPIECLKTLRRDCLKNPARGYVTIEYAKGRGGARARIKRERVRDGGITTPGGLIRLALDLSQPAAERLAECGHADADYLWIGFVRLDRPAWRRFKLSKNNFQHAVGDLGLHDESGEPIGCVMQSSLRKTVKRDNYLRHAGHLRRFASDHSREVAARHYASVEGLREEHARSIVAAETHLFDMAMSPLVLAPEEEQDAAEQGLSVAGRIIDGAEAAQLMGGASDTFLGICADFWSGPSPRAEDGSCAVAFTGCLHCRNAVFTRRKLPALLTYMDWLEDRRTVLTEASWAGAHGADFDRIAIQVLPAFAAGDIEHARALMAAEPRGCALPPHIVRG</sequence>
<protein>
    <submittedName>
        <fullName evidence="1">Uncharacterized protein</fullName>
    </submittedName>
</protein>
<comment type="caution">
    <text evidence="1">The sequence shown here is derived from an EMBL/GenBank/DDBJ whole genome shotgun (WGS) entry which is preliminary data.</text>
</comment>
<reference evidence="1 2" key="1">
    <citation type="submission" date="2020-08" db="EMBL/GenBank/DDBJ databases">
        <title>Genomic Encyclopedia of Type Strains, Phase IV (KMG-IV): sequencing the most valuable type-strain genomes for metagenomic binning, comparative biology and taxonomic classification.</title>
        <authorList>
            <person name="Goeker M."/>
        </authorList>
    </citation>
    <scope>NUCLEOTIDE SEQUENCE [LARGE SCALE GENOMIC DNA]</scope>
    <source>
        <strain evidence="1 2">DSM 26189</strain>
    </source>
</reference>
<dbReference type="Proteomes" id="UP000571950">
    <property type="component" value="Unassembled WGS sequence"/>
</dbReference>
<proteinExistence type="predicted"/>
<keyword evidence="2" id="KW-1185">Reference proteome</keyword>
<dbReference type="EMBL" id="JACIDT010000047">
    <property type="protein sequence ID" value="MBB3928931.1"/>
    <property type="molecule type" value="Genomic_DNA"/>
</dbReference>
<evidence type="ECO:0000313" key="1">
    <source>
        <dbReference type="EMBL" id="MBB3928931.1"/>
    </source>
</evidence>
<dbReference type="RefSeq" id="WP_188074059.1">
    <property type="nucleotide sequence ID" value="NZ_BSPS01000154.1"/>
</dbReference>
<accession>A0A7W6FS72</accession>
<evidence type="ECO:0000313" key="2">
    <source>
        <dbReference type="Proteomes" id="UP000571950"/>
    </source>
</evidence>
<gene>
    <name evidence="1" type="ORF">GGR43_004676</name>
</gene>